<dbReference type="EMBL" id="VSSQ01005157">
    <property type="protein sequence ID" value="MPM28077.1"/>
    <property type="molecule type" value="Genomic_DNA"/>
</dbReference>
<reference evidence="2" key="1">
    <citation type="submission" date="2019-08" db="EMBL/GenBank/DDBJ databases">
        <authorList>
            <person name="Kucharzyk K."/>
            <person name="Murdoch R.W."/>
            <person name="Higgins S."/>
            <person name="Loffler F."/>
        </authorList>
    </citation>
    <scope>NUCLEOTIDE SEQUENCE</scope>
</reference>
<evidence type="ECO:0000313" key="2">
    <source>
        <dbReference type="EMBL" id="MPM28077.1"/>
    </source>
</evidence>
<name>A0A644YIF5_9ZZZZ</name>
<comment type="caution">
    <text evidence="2">The sequence shown here is derived from an EMBL/GenBank/DDBJ whole genome shotgun (WGS) entry which is preliminary data.</text>
</comment>
<gene>
    <name evidence="2" type="ORF">SDC9_74594</name>
</gene>
<protein>
    <recommendedName>
        <fullName evidence="3">NAD-specific glutamate dehydrogenase</fullName>
    </recommendedName>
</protein>
<dbReference type="AlphaFoldDB" id="A0A644YIF5"/>
<evidence type="ECO:0000256" key="1">
    <source>
        <dbReference type="SAM" id="MobiDB-lite"/>
    </source>
</evidence>
<proteinExistence type="predicted"/>
<feature type="compositionally biased region" description="Basic and acidic residues" evidence="1">
    <location>
        <begin position="267"/>
        <end position="283"/>
    </location>
</feature>
<accession>A0A644YIF5</accession>
<sequence>MVLVNQLLVGTVVDRGLQRLLQGVAQLGVVLGDGHAERAGDHLLADDLELPLRLQGVVDRDRVLLDACDRAALLDLEHRLRLAVEGHHGDLALARLLTVRRQPGGDVVLLGGAALQGDRPAAQVVDGRQALGVARSDVHDRAGEVVVHEVDLLLALLGVAHRGDGRVEAVGLELGDQPVEGGVVEDHRNAQFGPQQVPELLVEPDHRLAVGVVVLHRRIGDVAADLDRPLVLDRLRQRGVQRRRGVDPRRGGRRGRGRPAATAAGRQGRDRDQGDDRGEDVAGDLHGRSFRIIEWVSARR</sequence>
<evidence type="ECO:0008006" key="3">
    <source>
        <dbReference type="Google" id="ProtNLM"/>
    </source>
</evidence>
<organism evidence="2">
    <name type="scientific">bioreactor metagenome</name>
    <dbReference type="NCBI Taxonomy" id="1076179"/>
    <lineage>
        <taxon>unclassified sequences</taxon>
        <taxon>metagenomes</taxon>
        <taxon>ecological metagenomes</taxon>
    </lineage>
</organism>
<feature type="region of interest" description="Disordered" evidence="1">
    <location>
        <begin position="241"/>
        <end position="283"/>
    </location>
</feature>